<dbReference type="SUPFAM" id="SSF52113">
    <property type="entry name" value="BRCT domain"/>
    <property type="match status" value="2"/>
</dbReference>
<dbReference type="InterPro" id="IPR016059">
    <property type="entry name" value="DNA_ligase_ATP-dep_CS"/>
</dbReference>
<evidence type="ECO:0000256" key="6">
    <source>
        <dbReference type="ARBA" id="ARBA00022741"/>
    </source>
</evidence>
<dbReference type="GO" id="GO:0006310">
    <property type="term" value="P:DNA recombination"/>
    <property type="evidence" value="ECO:0007669"/>
    <property type="project" value="UniProtKB-KW"/>
</dbReference>
<dbReference type="PROSITE" id="PS50172">
    <property type="entry name" value="BRCT"/>
    <property type="match status" value="2"/>
</dbReference>
<evidence type="ECO:0000313" key="15">
    <source>
        <dbReference type="Proteomes" id="UP000789706"/>
    </source>
</evidence>
<keyword evidence="15" id="KW-1185">Reference proteome</keyword>
<dbReference type="Pfam" id="PF01068">
    <property type="entry name" value="DNA_ligase_A_M"/>
    <property type="match status" value="1"/>
</dbReference>
<dbReference type="CDD" id="cd17722">
    <property type="entry name" value="BRCT_DNA_ligase_IV_rpt1"/>
    <property type="match status" value="1"/>
</dbReference>
<dbReference type="PANTHER" id="PTHR45997:SF1">
    <property type="entry name" value="DNA LIGASE 4"/>
    <property type="match status" value="1"/>
</dbReference>
<dbReference type="GO" id="GO:0005524">
    <property type="term" value="F:ATP binding"/>
    <property type="evidence" value="ECO:0007669"/>
    <property type="project" value="UniProtKB-KW"/>
</dbReference>
<dbReference type="InterPro" id="IPR029710">
    <property type="entry name" value="LIG4"/>
</dbReference>
<evidence type="ECO:0000256" key="5">
    <source>
        <dbReference type="ARBA" id="ARBA00022737"/>
    </source>
</evidence>
<comment type="subcellular location">
    <subcellularLocation>
        <location evidence="2">Nucleus</location>
    </subcellularLocation>
</comment>
<keyword evidence="7" id="KW-0067">ATP-binding</keyword>
<dbReference type="InterPro" id="IPR021536">
    <property type="entry name" value="DNA_ligase_IV_dom"/>
</dbReference>
<dbReference type="SUPFAM" id="SSF56091">
    <property type="entry name" value="DNA ligase/mRNA capping enzyme, catalytic domain"/>
    <property type="match status" value="1"/>
</dbReference>
<reference evidence="14" key="1">
    <citation type="submission" date="2021-06" db="EMBL/GenBank/DDBJ databases">
        <authorList>
            <person name="Kallberg Y."/>
            <person name="Tangrot J."/>
            <person name="Rosling A."/>
        </authorList>
    </citation>
    <scope>NUCLEOTIDE SEQUENCE</scope>
    <source>
        <strain evidence="14">AZ414A</strain>
    </source>
</reference>
<gene>
    <name evidence="14" type="ORF">DEBURN_LOCUS6652</name>
</gene>
<organism evidence="14 15">
    <name type="scientific">Diversispora eburnea</name>
    <dbReference type="NCBI Taxonomy" id="1213867"/>
    <lineage>
        <taxon>Eukaryota</taxon>
        <taxon>Fungi</taxon>
        <taxon>Fungi incertae sedis</taxon>
        <taxon>Mucoromycota</taxon>
        <taxon>Glomeromycotina</taxon>
        <taxon>Glomeromycetes</taxon>
        <taxon>Diversisporales</taxon>
        <taxon>Diversisporaceae</taxon>
        <taxon>Diversispora</taxon>
    </lineage>
</organism>
<accession>A0A9N9AUB3</accession>
<dbReference type="AlphaFoldDB" id="A0A9N9AUB3"/>
<dbReference type="GO" id="GO:0003910">
    <property type="term" value="F:DNA ligase (ATP) activity"/>
    <property type="evidence" value="ECO:0007669"/>
    <property type="project" value="InterPro"/>
</dbReference>
<evidence type="ECO:0000256" key="10">
    <source>
        <dbReference type="ARBA" id="ARBA00030676"/>
    </source>
</evidence>
<dbReference type="InterPro" id="IPR036420">
    <property type="entry name" value="BRCT_dom_sf"/>
</dbReference>
<evidence type="ECO:0000256" key="8">
    <source>
        <dbReference type="ARBA" id="ARBA00023172"/>
    </source>
</evidence>
<evidence type="ECO:0000256" key="2">
    <source>
        <dbReference type="ARBA" id="ARBA00004123"/>
    </source>
</evidence>
<evidence type="ECO:0000256" key="1">
    <source>
        <dbReference type="ARBA" id="ARBA00001946"/>
    </source>
</evidence>
<dbReference type="EMBL" id="CAJVPK010000707">
    <property type="protein sequence ID" value="CAG8541910.1"/>
    <property type="molecule type" value="Genomic_DNA"/>
</dbReference>
<dbReference type="InterPro" id="IPR036599">
    <property type="entry name" value="DNA_ligase_N_sf"/>
</dbReference>
<evidence type="ECO:0000256" key="11">
    <source>
        <dbReference type="ARBA" id="ARBA00031942"/>
    </source>
</evidence>
<keyword evidence="6" id="KW-0547">Nucleotide-binding</keyword>
<comment type="similarity">
    <text evidence="3">Belongs to the ATP-dependent DNA ligase family.</text>
</comment>
<feature type="domain" description="BRCT" evidence="13">
    <location>
        <begin position="673"/>
        <end position="749"/>
    </location>
</feature>
<dbReference type="PROSITE" id="PS00697">
    <property type="entry name" value="DNA_LIGASE_A1"/>
    <property type="match status" value="1"/>
</dbReference>
<protein>
    <recommendedName>
        <fullName evidence="11">DNA ligase IV</fullName>
    </recommendedName>
    <alternativeName>
        <fullName evidence="10">Polydeoxyribonucleotide synthase [ATP] 4</fullName>
    </alternativeName>
</protein>
<proteinExistence type="inferred from homology"/>
<name>A0A9N9AUB3_9GLOM</name>
<feature type="domain" description="BRCT" evidence="13">
    <location>
        <begin position="445"/>
        <end position="528"/>
    </location>
</feature>
<keyword evidence="9" id="KW-0539">Nucleus</keyword>
<evidence type="ECO:0000256" key="3">
    <source>
        <dbReference type="ARBA" id="ARBA00007572"/>
    </source>
</evidence>
<dbReference type="Pfam" id="PF11411">
    <property type="entry name" value="DNA_ligase_IV"/>
    <property type="match status" value="1"/>
</dbReference>
<dbReference type="InterPro" id="IPR001357">
    <property type="entry name" value="BRCT_dom"/>
</dbReference>
<dbReference type="InterPro" id="IPR012310">
    <property type="entry name" value="DNA_ligase_ATP-dep_cent"/>
</dbReference>
<dbReference type="GO" id="GO:0006303">
    <property type="term" value="P:double-strand break repair via nonhomologous end joining"/>
    <property type="evidence" value="ECO:0007669"/>
    <property type="project" value="TreeGrafter"/>
</dbReference>
<sequence>MTSENTENTQFVLSSQQIPLTNSPKPLFSELCRFLEIVTKEKGDVKKHKLESFFKNWRRRYGNDVYPIMRLILPHERTNYGMKESVLAKTYINVLGLSKDSVNSERLIHWKMPGSHKYKTAGDFATVAFEVIAPRSTVTGHGKMSLEDLNNRLDILNAASGQNVIRHFFTNYTPIEQKWIIRIILKALNIGLSEKTIFQVFHQDASDLFNPMLAKPIAIQNIIKLMNGEKFWIEEKLDGERMQLHMKNGRFEYYSRKATQYTYMYGANKNEGSLTRYLFDVFHPRINEIILDGEMVAYDESLDTYLNFEKRHSWLKSLITDKPGHIKVLEHKYGNETSDLTSALDEAILSSRYVLNERADYGKGKRANTFGSFMCALRDNNSPDDKPRYERIREEKDWKSSTTFEEMMNLRSQSSSKSQSKKVTEDNMRAGLLETYVSRDLVVESKSEIFKGMEFRHSKADFEHMIKEHGGKYFQHPDASPNIRIIADSMNIRVNNIIKTGKHDVVHPQWILDSVEKIQSIPLQPKYMLFTSEPTKQEFSVRMDEFGDSFTTPIEDIDSLKEIFDRIPVDNNINNNKGEDKKRRRELSDEIEFRYFENEGLPLGLFRHCVIYLDYPSQRTKRRRENDEEITESDENSENIESDENVNNVVECEEVIDELWALREGCCDNLRLIEYILRFHGAQIIDDYHHSNKISHVIFEDNDLSRLNEIKEYFRDNYRFSLQPKFVRSAWVINSENIGALLEEEHFDPSHLIND</sequence>
<dbReference type="Pfam" id="PF04675">
    <property type="entry name" value="DNA_ligase_A_N"/>
    <property type="match status" value="1"/>
</dbReference>
<dbReference type="InterPro" id="IPR012308">
    <property type="entry name" value="DNA_ligase_ATP-dep_N"/>
</dbReference>
<evidence type="ECO:0000256" key="12">
    <source>
        <dbReference type="SAM" id="MobiDB-lite"/>
    </source>
</evidence>
<feature type="region of interest" description="Disordered" evidence="12">
    <location>
        <begin position="622"/>
        <end position="643"/>
    </location>
</feature>
<dbReference type="Gene3D" id="3.30.470.30">
    <property type="entry name" value="DNA ligase/mRNA capping enzyme"/>
    <property type="match status" value="1"/>
</dbReference>
<evidence type="ECO:0000259" key="13">
    <source>
        <dbReference type="PROSITE" id="PS50172"/>
    </source>
</evidence>
<keyword evidence="5" id="KW-0677">Repeat</keyword>
<comment type="cofactor">
    <cofactor evidence="1">
        <name>Mg(2+)</name>
        <dbReference type="ChEBI" id="CHEBI:18420"/>
    </cofactor>
</comment>
<dbReference type="Gene3D" id="3.40.50.10190">
    <property type="entry name" value="BRCT domain"/>
    <property type="match status" value="2"/>
</dbReference>
<evidence type="ECO:0000256" key="4">
    <source>
        <dbReference type="ARBA" id="ARBA00022598"/>
    </source>
</evidence>
<keyword evidence="8" id="KW-0233">DNA recombination</keyword>
<feature type="compositionally biased region" description="Acidic residues" evidence="12">
    <location>
        <begin position="627"/>
        <end position="643"/>
    </location>
</feature>
<evidence type="ECO:0000313" key="14">
    <source>
        <dbReference type="EMBL" id="CAG8541910.1"/>
    </source>
</evidence>
<dbReference type="GO" id="GO:0006297">
    <property type="term" value="P:nucleotide-excision repair, DNA gap filling"/>
    <property type="evidence" value="ECO:0007669"/>
    <property type="project" value="TreeGrafter"/>
</dbReference>
<keyword evidence="4" id="KW-0436">Ligase</keyword>
<dbReference type="GO" id="GO:0032807">
    <property type="term" value="C:DNA ligase IV complex"/>
    <property type="evidence" value="ECO:0007669"/>
    <property type="project" value="TreeGrafter"/>
</dbReference>
<evidence type="ECO:0000256" key="7">
    <source>
        <dbReference type="ARBA" id="ARBA00022840"/>
    </source>
</evidence>
<dbReference type="OrthoDB" id="151490at2759"/>
<dbReference type="SUPFAM" id="SSF117018">
    <property type="entry name" value="ATP-dependent DNA ligase DNA-binding domain"/>
    <property type="match status" value="1"/>
</dbReference>
<evidence type="ECO:0000256" key="9">
    <source>
        <dbReference type="ARBA" id="ARBA00023242"/>
    </source>
</evidence>
<dbReference type="GO" id="GO:0003677">
    <property type="term" value="F:DNA binding"/>
    <property type="evidence" value="ECO:0007669"/>
    <property type="project" value="InterPro"/>
</dbReference>
<dbReference type="PANTHER" id="PTHR45997">
    <property type="entry name" value="DNA LIGASE 4"/>
    <property type="match status" value="1"/>
</dbReference>
<comment type="caution">
    <text evidence="14">The sequence shown here is derived from an EMBL/GenBank/DDBJ whole genome shotgun (WGS) entry which is preliminary data.</text>
</comment>
<dbReference type="Gene3D" id="1.10.3260.10">
    <property type="entry name" value="DNA ligase, ATP-dependent, N-terminal domain"/>
    <property type="match status" value="1"/>
</dbReference>
<dbReference type="Proteomes" id="UP000789706">
    <property type="component" value="Unassembled WGS sequence"/>
</dbReference>